<evidence type="ECO:0000313" key="1">
    <source>
        <dbReference type="EMBL" id="KAL1835903.1"/>
    </source>
</evidence>
<keyword evidence="2" id="KW-1185">Reference proteome</keyword>
<dbReference type="EMBL" id="JAZGSY010000512">
    <property type="protein sequence ID" value="KAL1835903.1"/>
    <property type="molecule type" value="Genomic_DNA"/>
</dbReference>
<name>A0ABR3V2A0_HUMIN</name>
<reference evidence="1 2" key="1">
    <citation type="journal article" date="2024" name="Commun. Biol.">
        <title>Comparative genomic analysis of thermophilic fungi reveals convergent evolutionary adaptations and gene losses.</title>
        <authorList>
            <person name="Steindorff A.S."/>
            <person name="Aguilar-Pontes M.V."/>
            <person name="Robinson A.J."/>
            <person name="Andreopoulos B."/>
            <person name="LaButti K."/>
            <person name="Kuo A."/>
            <person name="Mondo S."/>
            <person name="Riley R."/>
            <person name="Otillar R."/>
            <person name="Haridas S."/>
            <person name="Lipzen A."/>
            <person name="Grimwood J."/>
            <person name="Schmutz J."/>
            <person name="Clum A."/>
            <person name="Reid I.D."/>
            <person name="Moisan M.C."/>
            <person name="Butler G."/>
            <person name="Nguyen T.T.M."/>
            <person name="Dewar K."/>
            <person name="Conant G."/>
            <person name="Drula E."/>
            <person name="Henrissat B."/>
            <person name="Hansel C."/>
            <person name="Singer S."/>
            <person name="Hutchinson M.I."/>
            <person name="de Vries R.P."/>
            <person name="Natvig D.O."/>
            <person name="Powell A.J."/>
            <person name="Tsang A."/>
            <person name="Grigoriev I.V."/>
        </authorList>
    </citation>
    <scope>NUCLEOTIDE SEQUENCE [LARGE SCALE GENOMIC DNA]</scope>
    <source>
        <strain evidence="1 2">CBS 620.91</strain>
    </source>
</reference>
<comment type="caution">
    <text evidence="1">The sequence shown here is derived from an EMBL/GenBank/DDBJ whole genome shotgun (WGS) entry which is preliminary data.</text>
</comment>
<gene>
    <name evidence="1" type="ORF">VTJ49DRAFT_5903</name>
</gene>
<dbReference type="Proteomes" id="UP001583172">
    <property type="component" value="Unassembled WGS sequence"/>
</dbReference>
<sequence>MPSLPPQDFLFLPIPSAPPQPLNLTLKTSSSWTYCGPLLPLDSLDASDDASAALPTTFHTWTSHTIAGPSPSPRLLTALLPLLRSAHTFLRQQNIHHYWLTIRASRPTDEFDTPRWHTDDNFFTAPRRPDEDPNAEDVVGLWKLCATLQGQGTLFFAAGEKGRRALREAKLKARREQEAKPHVCTTVRCKACGATSDKVREEVAGVLAREQERVESGHGGKGGVVVQPRAGEEMVFFRVGGREGAVHSEPRHDVDRVFVNIIPGGEDELRVLMRRWGMEFPRSWSLGVPVTMPDALERRGGEEGVEKHATEAARLVTV</sequence>
<accession>A0ABR3V2A0</accession>
<organism evidence="1 2">
    <name type="scientific">Humicola insolens</name>
    <name type="common">Soft-rot fungus</name>
    <dbReference type="NCBI Taxonomy" id="85995"/>
    <lineage>
        <taxon>Eukaryota</taxon>
        <taxon>Fungi</taxon>
        <taxon>Dikarya</taxon>
        <taxon>Ascomycota</taxon>
        <taxon>Pezizomycotina</taxon>
        <taxon>Sordariomycetes</taxon>
        <taxon>Sordariomycetidae</taxon>
        <taxon>Sordariales</taxon>
        <taxon>Chaetomiaceae</taxon>
        <taxon>Mycothermus</taxon>
    </lineage>
</organism>
<evidence type="ECO:0000313" key="2">
    <source>
        <dbReference type="Proteomes" id="UP001583172"/>
    </source>
</evidence>
<protein>
    <submittedName>
        <fullName evidence="1">Uncharacterized protein</fullName>
    </submittedName>
</protein>
<proteinExistence type="predicted"/>